<proteinExistence type="predicted"/>
<dbReference type="EMBL" id="MU251539">
    <property type="protein sequence ID" value="KAG9232634.1"/>
    <property type="molecule type" value="Genomic_DNA"/>
</dbReference>
<accession>A0A9P8C3L5</accession>
<dbReference type="AlphaFoldDB" id="A0A9P8C3L5"/>
<evidence type="ECO:0000313" key="3">
    <source>
        <dbReference type="Proteomes" id="UP000824998"/>
    </source>
</evidence>
<organism evidence="2 3">
    <name type="scientific">Amylocarpus encephaloides</name>
    <dbReference type="NCBI Taxonomy" id="45428"/>
    <lineage>
        <taxon>Eukaryota</taxon>
        <taxon>Fungi</taxon>
        <taxon>Dikarya</taxon>
        <taxon>Ascomycota</taxon>
        <taxon>Pezizomycotina</taxon>
        <taxon>Leotiomycetes</taxon>
        <taxon>Helotiales</taxon>
        <taxon>Helotiales incertae sedis</taxon>
        <taxon>Amylocarpus</taxon>
    </lineage>
</organism>
<feature type="compositionally biased region" description="Basic and acidic residues" evidence="1">
    <location>
        <begin position="21"/>
        <end position="36"/>
    </location>
</feature>
<name>A0A9P8C3L5_9HELO</name>
<reference evidence="2" key="1">
    <citation type="journal article" date="2021" name="IMA Fungus">
        <title>Genomic characterization of three marine fungi, including Emericellopsis atlantica sp. nov. with signatures of a generalist lifestyle and marine biomass degradation.</title>
        <authorList>
            <person name="Hagestad O.C."/>
            <person name="Hou L."/>
            <person name="Andersen J.H."/>
            <person name="Hansen E.H."/>
            <person name="Altermark B."/>
            <person name="Li C."/>
            <person name="Kuhnert E."/>
            <person name="Cox R.J."/>
            <person name="Crous P.W."/>
            <person name="Spatafora J.W."/>
            <person name="Lail K."/>
            <person name="Amirebrahimi M."/>
            <person name="Lipzen A."/>
            <person name="Pangilinan J."/>
            <person name="Andreopoulos W."/>
            <person name="Hayes R.D."/>
            <person name="Ng V."/>
            <person name="Grigoriev I.V."/>
            <person name="Jackson S.A."/>
            <person name="Sutton T.D.S."/>
            <person name="Dobson A.D.W."/>
            <person name="Rama T."/>
        </authorList>
    </citation>
    <scope>NUCLEOTIDE SEQUENCE</scope>
    <source>
        <strain evidence="2">TRa018bII</strain>
    </source>
</reference>
<keyword evidence="3" id="KW-1185">Reference proteome</keyword>
<feature type="region of interest" description="Disordered" evidence="1">
    <location>
        <begin position="9"/>
        <end position="167"/>
    </location>
</feature>
<evidence type="ECO:0000313" key="2">
    <source>
        <dbReference type="EMBL" id="KAG9232634.1"/>
    </source>
</evidence>
<dbReference type="Proteomes" id="UP000824998">
    <property type="component" value="Unassembled WGS sequence"/>
</dbReference>
<evidence type="ECO:0000256" key="1">
    <source>
        <dbReference type="SAM" id="MobiDB-lite"/>
    </source>
</evidence>
<sequence>MASEIYRWLDGVQTSTNQHPNRRDISNRGDTMKSRTTEVLSTSRHGEKVHRPSPTKYPEYEPRGLVALIPDQKLDRKTNNPSRPMGRASPSVYRPSKPRTRMQYSATPKYSPTTANNKASPLPSSDNNTRGLVASIPDPKLDRKQNNASPSRGRMSRRGSGREKPRVGVQYLSSHEEDRRRSAKYLPPHILARAFERYRKAHPDSEVCNMEGLDVHHPEIAGKYKEEARALIREEWKSWRSSELSKRGGLRNFCFRMNHPAWDWENDEKYILTACQVC</sequence>
<gene>
    <name evidence="2" type="ORF">BJ875DRAFT_485909</name>
</gene>
<protein>
    <submittedName>
        <fullName evidence="2">Uncharacterized protein</fullName>
    </submittedName>
</protein>
<comment type="caution">
    <text evidence="2">The sequence shown here is derived from an EMBL/GenBank/DDBJ whole genome shotgun (WGS) entry which is preliminary data.</text>
</comment>
<feature type="compositionally biased region" description="Polar residues" evidence="1">
    <location>
        <begin position="102"/>
        <end position="130"/>
    </location>
</feature>